<dbReference type="SUPFAM" id="SSF57903">
    <property type="entry name" value="FYVE/PHD zinc finger"/>
    <property type="match status" value="1"/>
</dbReference>
<evidence type="ECO:0000259" key="15">
    <source>
        <dbReference type="PROSITE" id="PS50010"/>
    </source>
</evidence>
<evidence type="ECO:0000256" key="2">
    <source>
        <dbReference type="ARBA" id="ARBA00004316"/>
    </source>
</evidence>
<dbReference type="InterPro" id="IPR000306">
    <property type="entry name" value="Znf_FYVE"/>
</dbReference>
<keyword evidence="3" id="KW-0963">Cytoplasm</keyword>
<dbReference type="PANTHER" id="PTHR12673:SF82">
    <property type="entry name" value="FYVE, RHOGEF AND PH DOMAIN-CONTAINING PROTEIN 2"/>
    <property type="match status" value="1"/>
</dbReference>
<organism evidence="17 18">
    <name type="scientific">Neophocaena asiaeorientalis asiaeorientalis</name>
    <name type="common">Yangtze finless porpoise</name>
    <name type="synonym">Neophocaena phocaenoides subsp. asiaeorientalis</name>
    <dbReference type="NCBI Taxonomy" id="1706337"/>
    <lineage>
        <taxon>Eukaryota</taxon>
        <taxon>Metazoa</taxon>
        <taxon>Chordata</taxon>
        <taxon>Craniata</taxon>
        <taxon>Vertebrata</taxon>
        <taxon>Euteleostomi</taxon>
        <taxon>Mammalia</taxon>
        <taxon>Eutheria</taxon>
        <taxon>Laurasiatheria</taxon>
        <taxon>Artiodactyla</taxon>
        <taxon>Whippomorpha</taxon>
        <taxon>Cetacea</taxon>
        <taxon>Odontoceti</taxon>
        <taxon>Phocoenidae</taxon>
        <taxon>Neophocaena</taxon>
    </lineage>
</organism>
<dbReference type="FunFam" id="1.20.900.10:FF:000013">
    <property type="entry name" value="FYVE, RhoGEF and PH domain-containing protein 4"/>
    <property type="match status" value="1"/>
</dbReference>
<dbReference type="CDD" id="cd15741">
    <property type="entry name" value="FYVE_FGD1_2_4"/>
    <property type="match status" value="1"/>
</dbReference>
<name>A0A341D3W5_NEOAA</name>
<evidence type="ECO:0000256" key="3">
    <source>
        <dbReference type="ARBA" id="ARBA00022490"/>
    </source>
</evidence>
<dbReference type="GO" id="GO:0005856">
    <property type="term" value="C:cytoskeleton"/>
    <property type="evidence" value="ECO:0007669"/>
    <property type="project" value="UniProtKB-SubCell"/>
</dbReference>
<evidence type="ECO:0000256" key="4">
    <source>
        <dbReference type="ARBA" id="ARBA00022553"/>
    </source>
</evidence>
<dbReference type="SUPFAM" id="SSF50729">
    <property type="entry name" value="PH domain-like"/>
    <property type="match status" value="2"/>
</dbReference>
<dbReference type="Gene3D" id="3.30.40.10">
    <property type="entry name" value="Zinc/RING finger domain, C3HC4 (zinc finger)"/>
    <property type="match status" value="1"/>
</dbReference>
<evidence type="ECO:0000256" key="1">
    <source>
        <dbReference type="ARBA" id="ARBA00004245"/>
    </source>
</evidence>
<feature type="domain" description="FYVE-type" evidence="16">
    <location>
        <begin position="441"/>
        <end position="501"/>
    </location>
</feature>
<dbReference type="Gene3D" id="2.30.29.30">
    <property type="entry name" value="Pleckstrin-homology domain (PH domain)/Phosphotyrosine-binding domain (PTB)"/>
    <property type="match status" value="2"/>
</dbReference>
<dbReference type="GO" id="GO:0005737">
    <property type="term" value="C:cytoplasm"/>
    <property type="evidence" value="ECO:0007669"/>
    <property type="project" value="TreeGrafter"/>
</dbReference>
<evidence type="ECO:0000256" key="13">
    <source>
        <dbReference type="SAM" id="MobiDB-lite"/>
    </source>
</evidence>
<dbReference type="GO" id="GO:0007010">
    <property type="term" value="P:cytoskeleton organization"/>
    <property type="evidence" value="ECO:0007669"/>
    <property type="project" value="TreeGrafter"/>
</dbReference>
<dbReference type="RefSeq" id="XP_024621634.1">
    <property type="nucleotide sequence ID" value="XM_024765866.1"/>
</dbReference>
<keyword evidence="9" id="KW-0862">Zinc</keyword>
<dbReference type="SMART" id="SM00325">
    <property type="entry name" value="RhoGEF"/>
    <property type="match status" value="1"/>
</dbReference>
<dbReference type="GO" id="GO:0008270">
    <property type="term" value="F:zinc ion binding"/>
    <property type="evidence" value="ECO:0007669"/>
    <property type="project" value="UniProtKB-KW"/>
</dbReference>
<evidence type="ECO:0000259" key="14">
    <source>
        <dbReference type="PROSITE" id="PS50003"/>
    </source>
</evidence>
<keyword evidence="10" id="KW-0206">Cytoskeleton</keyword>
<dbReference type="Proteomes" id="UP000252040">
    <property type="component" value="Unplaced"/>
</dbReference>
<comment type="subcellular location">
    <subcellularLocation>
        <location evidence="2">Cell projection</location>
    </subcellularLocation>
    <subcellularLocation>
        <location evidence="1">Cytoplasm</location>
        <location evidence="1">Cytoskeleton</location>
    </subcellularLocation>
</comment>
<dbReference type="FunFam" id="3.30.40.10:FF:000061">
    <property type="entry name" value="FYVE, RhoGEF and PH domain containing 1"/>
    <property type="match status" value="1"/>
</dbReference>
<dbReference type="PROSITE" id="PS50178">
    <property type="entry name" value="ZF_FYVE"/>
    <property type="match status" value="1"/>
</dbReference>
<feature type="domain" description="PH" evidence="14">
    <location>
        <begin position="527"/>
        <end position="645"/>
    </location>
</feature>
<keyword evidence="5" id="KW-0344">Guanine-nucleotide releasing factor</keyword>
<dbReference type="InterPro" id="IPR035899">
    <property type="entry name" value="DBL_dom_sf"/>
</dbReference>
<dbReference type="GO" id="GO:0005085">
    <property type="term" value="F:guanyl-nucleotide exchange factor activity"/>
    <property type="evidence" value="ECO:0007669"/>
    <property type="project" value="UniProtKB-KW"/>
</dbReference>
<dbReference type="InterPro" id="IPR000219">
    <property type="entry name" value="DH_dom"/>
</dbReference>
<keyword evidence="17" id="KW-1185">Reference proteome</keyword>
<evidence type="ECO:0000256" key="6">
    <source>
        <dbReference type="ARBA" id="ARBA00022723"/>
    </source>
</evidence>
<dbReference type="InterPro" id="IPR013083">
    <property type="entry name" value="Znf_RING/FYVE/PHD"/>
</dbReference>
<evidence type="ECO:0000313" key="17">
    <source>
        <dbReference type="Proteomes" id="UP000252040"/>
    </source>
</evidence>
<dbReference type="SUPFAM" id="SSF48065">
    <property type="entry name" value="DBL homology domain (DH-domain)"/>
    <property type="match status" value="1"/>
</dbReference>
<dbReference type="GO" id="GO:0046847">
    <property type="term" value="P:filopodium assembly"/>
    <property type="evidence" value="ECO:0007669"/>
    <property type="project" value="TreeGrafter"/>
</dbReference>
<evidence type="ECO:0000256" key="9">
    <source>
        <dbReference type="ARBA" id="ARBA00022833"/>
    </source>
</evidence>
<dbReference type="Pfam" id="PF01363">
    <property type="entry name" value="FYVE"/>
    <property type="match status" value="1"/>
</dbReference>
<dbReference type="SMART" id="SM00064">
    <property type="entry name" value="FYVE"/>
    <property type="match status" value="1"/>
</dbReference>
<evidence type="ECO:0000256" key="10">
    <source>
        <dbReference type="ARBA" id="ARBA00023212"/>
    </source>
</evidence>
<keyword evidence="11" id="KW-0966">Cell projection</keyword>
<feature type="region of interest" description="Disordered" evidence="13">
    <location>
        <begin position="38"/>
        <end position="83"/>
    </location>
</feature>
<feature type="domain" description="DH" evidence="15">
    <location>
        <begin position="122"/>
        <end position="310"/>
    </location>
</feature>
<dbReference type="PANTHER" id="PTHR12673">
    <property type="entry name" value="FACIOGENITAL DYSPLASIA PROTEIN"/>
    <property type="match status" value="1"/>
</dbReference>
<dbReference type="GeneID" id="112413801"/>
<dbReference type="CDD" id="cd13236">
    <property type="entry name" value="PH2_FGD1-4"/>
    <property type="match status" value="1"/>
</dbReference>
<evidence type="ECO:0000259" key="16">
    <source>
        <dbReference type="PROSITE" id="PS50178"/>
    </source>
</evidence>
<dbReference type="InterPro" id="IPR017455">
    <property type="entry name" value="Znf_FYVE-rel"/>
</dbReference>
<keyword evidence="6" id="KW-0479">Metal-binding</keyword>
<dbReference type="InterPro" id="IPR001849">
    <property type="entry name" value="PH_domain"/>
</dbReference>
<dbReference type="SMART" id="SM00233">
    <property type="entry name" value="PH"/>
    <property type="match status" value="2"/>
</dbReference>
<evidence type="ECO:0000256" key="5">
    <source>
        <dbReference type="ARBA" id="ARBA00022658"/>
    </source>
</evidence>
<keyword evidence="4" id="KW-0597">Phosphoprotein</keyword>
<dbReference type="AlphaFoldDB" id="A0A341D3W5"/>
<evidence type="ECO:0000256" key="7">
    <source>
        <dbReference type="ARBA" id="ARBA00022737"/>
    </source>
</evidence>
<sequence length="659" mass="74281">MGPLHSGETWCVTVSTVLTPASERMKCLVGVLLYRPPLGGERTPGAAPRVHGLEAGHHHPGCRPPSPTGPWDKPTVEEAVDSGPTTVSRRYLSSLKNKLSSRDWRKSCQARTCPGPGTQEPEEKRIVQELLETEQAYVARLHLLDQVFFQELLKEARSSKAFPEDVVRLIFSNTASIYQFHAQFFLPELQQRLDDWTTTPRIGDVIQKLAPFLKMYSEYVKNFERAAELLATWSDKSPPFQEVITRIQSSEASGSLTLQHHMLEPVQRIPRYELLLKEYVQKLPAQAPDLADAQKALDMIFSAAQHSNAAITEMERLQELWEVYQRLGLEDDLVDPSNTLLREGPVLKISFRRVGPMERYLFLFNNMLLYCVPRVIQVGAQFQVRTRIDVASMKACQAAIDQIEKRNETFKAAVQSPEGDTQEQELQSEELGLRAPQWVRDKMVTMCMRCQEPFNALMRRRHHCRACGYVVCARCSDYRAELKYDDNRPSRVCLDCYTFLTGNVLPEDKEDKRRGILEKGAAAGSEQSLMCSFLQLLGDKWGKSGSRGWCVIPRDDPLVLYVYAAPQPSEAVAPNGRTAAHSSALPSQDMRAHTSIPLLGYQVTAGPQADPRVFQLQQSGQLYTFKAETEELKDRWVKAMERAASGLSPGGPNDRDLSD</sequence>
<dbReference type="PROSITE" id="PS50003">
    <property type="entry name" value="PH_DOMAIN"/>
    <property type="match status" value="1"/>
</dbReference>
<evidence type="ECO:0000313" key="18">
    <source>
        <dbReference type="RefSeq" id="XP_024621634.1"/>
    </source>
</evidence>
<dbReference type="Gene3D" id="1.20.900.10">
    <property type="entry name" value="Dbl homology (DH) domain"/>
    <property type="match status" value="1"/>
</dbReference>
<accession>A0A341D3W5</accession>
<dbReference type="Pfam" id="PF00621">
    <property type="entry name" value="RhoGEF"/>
    <property type="match status" value="1"/>
</dbReference>
<keyword evidence="8 12" id="KW-0863">Zinc-finger</keyword>
<reference evidence="18" key="1">
    <citation type="submission" date="2025-08" db="UniProtKB">
        <authorList>
            <consortium name="RefSeq"/>
        </authorList>
    </citation>
    <scope>IDENTIFICATION</scope>
    <source>
        <tissue evidence="18">Meat</tissue>
    </source>
</reference>
<dbReference type="InterPro" id="IPR011011">
    <property type="entry name" value="Znf_FYVE_PHD"/>
</dbReference>
<evidence type="ECO:0000256" key="12">
    <source>
        <dbReference type="PROSITE-ProRule" id="PRU00091"/>
    </source>
</evidence>
<dbReference type="PROSITE" id="PS50010">
    <property type="entry name" value="DH_2"/>
    <property type="match status" value="1"/>
</dbReference>
<dbReference type="CTD" id="221472"/>
<keyword evidence="7" id="KW-0677">Repeat</keyword>
<dbReference type="InterPro" id="IPR011993">
    <property type="entry name" value="PH-like_dom_sf"/>
</dbReference>
<gene>
    <name evidence="18" type="primary">FGD2</name>
</gene>
<proteinExistence type="predicted"/>
<dbReference type="GO" id="GO:0042995">
    <property type="term" value="C:cell projection"/>
    <property type="evidence" value="ECO:0007669"/>
    <property type="project" value="UniProtKB-SubCell"/>
</dbReference>
<dbReference type="InterPro" id="IPR051092">
    <property type="entry name" value="FYVE_RhoGEF_PH"/>
</dbReference>
<dbReference type="CDD" id="cd00160">
    <property type="entry name" value="RhoGEF"/>
    <property type="match status" value="1"/>
</dbReference>
<protein>
    <submittedName>
        <fullName evidence="18">FYVE, RhoGEF and PH domain-containing protein 2 isoform X7</fullName>
    </submittedName>
</protein>
<evidence type="ECO:0000256" key="11">
    <source>
        <dbReference type="ARBA" id="ARBA00023273"/>
    </source>
</evidence>
<dbReference type="InterPro" id="IPR035941">
    <property type="entry name" value="FGD1-4_PH2"/>
</dbReference>
<evidence type="ECO:0000256" key="8">
    <source>
        <dbReference type="ARBA" id="ARBA00022771"/>
    </source>
</evidence>